<organism evidence="4 5">
    <name type="scientific">Latilactobacillus fuchuensis DSM 14340 = JCM 11249</name>
    <dbReference type="NCBI Taxonomy" id="1423747"/>
    <lineage>
        <taxon>Bacteria</taxon>
        <taxon>Bacillati</taxon>
        <taxon>Bacillota</taxon>
        <taxon>Bacilli</taxon>
        <taxon>Lactobacillales</taxon>
        <taxon>Lactobacillaceae</taxon>
        <taxon>Latilactobacillus</taxon>
    </lineage>
</organism>
<dbReference type="OrthoDB" id="948250at2"/>
<evidence type="ECO:0000256" key="2">
    <source>
        <dbReference type="ARBA" id="ARBA00023315"/>
    </source>
</evidence>
<dbReference type="AlphaFoldDB" id="A0A0R1RVI4"/>
<sequence length="175" mass="19711">MAINGVIIRRIAVSDAAHYREFLRRIQQETNLVPVAVEETEWTVALWQLTIASILEQPQDQCWVATNDQQIIGAARLVSAPEPGLRHIGELSIAVVQDYWHQSIGTQLMTKLMDAVQQAAMPRRLELTVQARNTHAIALYRQFGFTVEAELTAGYQEPQLGWLPVLQMVQLINIG</sequence>
<proteinExistence type="predicted"/>
<accession>A0A0R1RVI4</accession>
<gene>
    <name evidence="4" type="ORF">FC69_GL001105</name>
</gene>
<dbReference type="SUPFAM" id="SSF55729">
    <property type="entry name" value="Acyl-CoA N-acyltransferases (Nat)"/>
    <property type="match status" value="1"/>
</dbReference>
<protein>
    <recommendedName>
        <fullName evidence="3">N-acetyltransferase domain-containing protein</fullName>
    </recommendedName>
</protein>
<dbReference type="Pfam" id="PF00583">
    <property type="entry name" value="Acetyltransf_1"/>
    <property type="match status" value="1"/>
</dbReference>
<dbReference type="GO" id="GO:0016747">
    <property type="term" value="F:acyltransferase activity, transferring groups other than amino-acyl groups"/>
    <property type="evidence" value="ECO:0007669"/>
    <property type="project" value="InterPro"/>
</dbReference>
<dbReference type="Gene3D" id="3.40.630.30">
    <property type="match status" value="1"/>
</dbReference>
<keyword evidence="1" id="KW-0808">Transferase</keyword>
<comment type="caution">
    <text evidence="4">The sequence shown here is derived from an EMBL/GenBank/DDBJ whole genome shotgun (WGS) entry which is preliminary data.</text>
</comment>
<dbReference type="InterPro" id="IPR000182">
    <property type="entry name" value="GNAT_dom"/>
</dbReference>
<evidence type="ECO:0000259" key="3">
    <source>
        <dbReference type="PROSITE" id="PS51186"/>
    </source>
</evidence>
<dbReference type="InterPro" id="IPR016181">
    <property type="entry name" value="Acyl_CoA_acyltransferase"/>
</dbReference>
<dbReference type="eggNOG" id="COG1670">
    <property type="taxonomic scope" value="Bacteria"/>
</dbReference>
<reference evidence="4 5" key="1">
    <citation type="journal article" date="2015" name="Genome Announc.">
        <title>Expanding the biotechnology potential of lactobacilli through comparative genomics of 213 strains and associated genera.</title>
        <authorList>
            <person name="Sun Z."/>
            <person name="Harris H.M."/>
            <person name="McCann A."/>
            <person name="Guo C."/>
            <person name="Argimon S."/>
            <person name="Zhang W."/>
            <person name="Yang X."/>
            <person name="Jeffery I.B."/>
            <person name="Cooney J.C."/>
            <person name="Kagawa T.F."/>
            <person name="Liu W."/>
            <person name="Song Y."/>
            <person name="Salvetti E."/>
            <person name="Wrobel A."/>
            <person name="Rasinkangas P."/>
            <person name="Parkhill J."/>
            <person name="Rea M.C."/>
            <person name="O'Sullivan O."/>
            <person name="Ritari J."/>
            <person name="Douillard F.P."/>
            <person name="Paul Ross R."/>
            <person name="Yang R."/>
            <person name="Briner A.E."/>
            <person name="Felis G.E."/>
            <person name="de Vos W.M."/>
            <person name="Barrangou R."/>
            <person name="Klaenhammer T.R."/>
            <person name="Caufield P.W."/>
            <person name="Cui Y."/>
            <person name="Zhang H."/>
            <person name="O'Toole P.W."/>
        </authorList>
    </citation>
    <scope>NUCLEOTIDE SEQUENCE [LARGE SCALE GENOMIC DNA]</scope>
    <source>
        <strain evidence="4 5">DSM 14340</strain>
    </source>
</reference>
<dbReference type="Proteomes" id="UP000051264">
    <property type="component" value="Unassembled WGS sequence"/>
</dbReference>
<dbReference type="EMBL" id="AZEX01000032">
    <property type="protein sequence ID" value="KRL60865.1"/>
    <property type="molecule type" value="Genomic_DNA"/>
</dbReference>
<dbReference type="CDD" id="cd04301">
    <property type="entry name" value="NAT_SF"/>
    <property type="match status" value="1"/>
</dbReference>
<dbReference type="PANTHER" id="PTHR43800">
    <property type="entry name" value="PEPTIDYL-LYSINE N-ACETYLTRANSFERASE YJAB"/>
    <property type="match status" value="1"/>
</dbReference>
<evidence type="ECO:0000313" key="4">
    <source>
        <dbReference type="EMBL" id="KRL60865.1"/>
    </source>
</evidence>
<dbReference type="STRING" id="1423747.FC69_GL001105"/>
<keyword evidence="2" id="KW-0012">Acyltransferase</keyword>
<name>A0A0R1RVI4_9LACO</name>
<dbReference type="PATRIC" id="fig|1423747.3.peg.1129"/>
<evidence type="ECO:0000256" key="1">
    <source>
        <dbReference type="ARBA" id="ARBA00022679"/>
    </source>
</evidence>
<feature type="domain" description="N-acetyltransferase" evidence="3">
    <location>
        <begin position="6"/>
        <end position="173"/>
    </location>
</feature>
<evidence type="ECO:0000313" key="5">
    <source>
        <dbReference type="Proteomes" id="UP000051264"/>
    </source>
</evidence>
<dbReference type="PROSITE" id="PS51186">
    <property type="entry name" value="GNAT"/>
    <property type="match status" value="1"/>
</dbReference>
<dbReference type="PANTHER" id="PTHR43800:SF1">
    <property type="entry name" value="PEPTIDYL-LYSINE N-ACETYLTRANSFERASE YJAB"/>
    <property type="match status" value="1"/>
</dbReference>